<feature type="region of interest" description="Disordered" evidence="1">
    <location>
        <begin position="70"/>
        <end position="121"/>
    </location>
</feature>
<accession>S8B779</accession>
<organism evidence="3 4">
    <name type="scientific">Penicillium oxalicum (strain 114-2 / CGMCC 5302)</name>
    <name type="common">Penicillium decumbens</name>
    <dbReference type="NCBI Taxonomy" id="933388"/>
    <lineage>
        <taxon>Eukaryota</taxon>
        <taxon>Fungi</taxon>
        <taxon>Dikarya</taxon>
        <taxon>Ascomycota</taxon>
        <taxon>Pezizomycotina</taxon>
        <taxon>Eurotiomycetes</taxon>
        <taxon>Eurotiomycetidae</taxon>
        <taxon>Eurotiales</taxon>
        <taxon>Aspergillaceae</taxon>
        <taxon>Penicillium</taxon>
    </lineage>
</organism>
<keyword evidence="2" id="KW-0472">Membrane</keyword>
<dbReference type="Proteomes" id="UP000019376">
    <property type="component" value="Unassembled WGS sequence"/>
</dbReference>
<dbReference type="PhylomeDB" id="S8B779"/>
<dbReference type="EMBL" id="KB644412">
    <property type="protein sequence ID" value="EPS30562.1"/>
    <property type="molecule type" value="Genomic_DNA"/>
</dbReference>
<reference evidence="3 4" key="1">
    <citation type="journal article" date="2013" name="PLoS ONE">
        <title>Genomic and secretomic analyses reveal unique features of the lignocellulolytic enzyme system of Penicillium decumbens.</title>
        <authorList>
            <person name="Liu G."/>
            <person name="Zhang L."/>
            <person name="Wei X."/>
            <person name="Zou G."/>
            <person name="Qin Y."/>
            <person name="Ma L."/>
            <person name="Li J."/>
            <person name="Zheng H."/>
            <person name="Wang S."/>
            <person name="Wang C."/>
            <person name="Xun L."/>
            <person name="Zhao G.-P."/>
            <person name="Zhou Z."/>
            <person name="Qu Y."/>
        </authorList>
    </citation>
    <scope>NUCLEOTIDE SEQUENCE [LARGE SCALE GENOMIC DNA]</scope>
    <source>
        <strain evidence="4">114-2 / CGMCC 5302</strain>
    </source>
</reference>
<evidence type="ECO:0000256" key="2">
    <source>
        <dbReference type="SAM" id="Phobius"/>
    </source>
</evidence>
<feature type="compositionally biased region" description="Low complexity" evidence="1">
    <location>
        <begin position="98"/>
        <end position="115"/>
    </location>
</feature>
<feature type="transmembrane region" description="Helical" evidence="2">
    <location>
        <begin position="15"/>
        <end position="37"/>
    </location>
</feature>
<evidence type="ECO:0000256" key="1">
    <source>
        <dbReference type="SAM" id="MobiDB-lite"/>
    </source>
</evidence>
<evidence type="ECO:0000313" key="3">
    <source>
        <dbReference type="EMBL" id="EPS30562.1"/>
    </source>
</evidence>
<dbReference type="AlphaFoldDB" id="S8B779"/>
<feature type="region of interest" description="Disordered" evidence="1">
    <location>
        <begin position="391"/>
        <end position="452"/>
    </location>
</feature>
<feature type="compositionally biased region" description="Low complexity" evidence="1">
    <location>
        <begin position="420"/>
        <end position="441"/>
    </location>
</feature>
<evidence type="ECO:0000313" key="4">
    <source>
        <dbReference type="Proteomes" id="UP000019376"/>
    </source>
</evidence>
<feature type="compositionally biased region" description="Low complexity" evidence="1">
    <location>
        <begin position="393"/>
        <end position="402"/>
    </location>
</feature>
<feature type="compositionally biased region" description="Polar residues" evidence="1">
    <location>
        <begin position="442"/>
        <end position="452"/>
    </location>
</feature>
<feature type="region of interest" description="Disordered" evidence="1">
    <location>
        <begin position="186"/>
        <end position="236"/>
    </location>
</feature>
<dbReference type="eggNOG" id="ENOG502S1SC">
    <property type="taxonomic scope" value="Eukaryota"/>
</dbReference>
<dbReference type="OrthoDB" id="5376312at2759"/>
<dbReference type="STRING" id="933388.S8B779"/>
<name>S8B779_PENO1</name>
<keyword evidence="4" id="KW-1185">Reference proteome</keyword>
<keyword evidence="2" id="KW-1133">Transmembrane helix</keyword>
<proteinExistence type="predicted"/>
<dbReference type="HOGENOM" id="CLU_027663_1_1_1"/>
<protein>
    <submittedName>
        <fullName evidence="3">Uncharacterized protein</fullName>
    </submittedName>
</protein>
<sequence>MYLPQKRGLSRKNSVFIICVSVLISLIILSVCLYSVARWLRERYSEPKYIPGQTLKRKWRQWLPGSSSYGQVPTHGAPSNGRDTSYRGARGSGPEMVSVSFSNSRSNNSDNNNNSHGPQRETSIRSVITLPAYSASPKPTEQVIAREGERAGMDVVIEFPETAEEEESRRDGQMEALYQLRVQRRQELADREARRRERREARARGDSVRLEQLNEESRNRTRRRRDGNESSTSLAASAVVADYRARERERRIASVSYADLGHVRHDGTRLRADSHNSDSDQHPLLQNAEMHASSPSLTTIPTTRSQVQSYASTMSNEADPLVLRPVSTQASSIRPISAAVEEGDLGAFNMPPPPDYDHLDWGEAPAYESPVNQRNESRLPEITRLPSIHINIASPTTSSPVAPTSPPNMVTPPDSVSQHSAGEGESSPGSSAPPGIPVSSSHETSAGHTASR</sequence>
<gene>
    <name evidence="3" type="ORF">PDE_05514</name>
</gene>
<keyword evidence="2" id="KW-0812">Transmembrane</keyword>
<feature type="compositionally biased region" description="Basic and acidic residues" evidence="1">
    <location>
        <begin position="186"/>
        <end position="209"/>
    </location>
</feature>